<evidence type="ECO:0000256" key="13">
    <source>
        <dbReference type="PROSITE-ProRule" id="PRU00182"/>
    </source>
</evidence>
<dbReference type="AlphaFoldDB" id="F2BFL9"/>
<sequence>MKKKGLKNAAGTTGAARTPLRKAAGREGNCRHLLIIVCLFAPRGKLPRLTRKNRAHTDFGYCLPSVSLRAAGKCFAEYVFNIKSLFSICFAPRKGGRKTPQIIEKMLPTSKVSARPLAVAEHEAGQRLDNYLIKILKGVPKSHIWRMIRAGEVRLNKKRCKPESRIAAGDIVRIPPVRVAERQKPSEKAAAPAREFDIVYEDDALLVIDKPAGVAVHGGSGVSFGVIEQIRRARPEARYLELVHRLDKDTSGLLMIAKKRSALVKLHEAIRNDHPKKIYLALGAGRLENDRFHVRLPLFKYTGAAGEKMVRVSEDGHSAHTVFKVLNRFSDGLLHRVGLSNLTLVEATLKTGRTHQIRVHMQSQGCPIAGDERYGDYQANRRLQKLGLKRMFLHAAELHLDHPLTGEKLVLKAPLPQDLAQFLAVLEHGAAARAQ</sequence>
<dbReference type="GO" id="GO:0000455">
    <property type="term" value="P:enzyme-directed rRNA pseudouridine synthesis"/>
    <property type="evidence" value="ECO:0007669"/>
    <property type="project" value="TreeGrafter"/>
</dbReference>
<evidence type="ECO:0000256" key="5">
    <source>
        <dbReference type="ARBA" id="ARBA00017128"/>
    </source>
</evidence>
<dbReference type="EMBL" id="AFAY01000050">
    <property type="protein sequence ID" value="EGF08441.1"/>
    <property type="molecule type" value="Genomic_DNA"/>
</dbReference>
<dbReference type="PROSITE" id="PS50889">
    <property type="entry name" value="S4"/>
    <property type="match status" value="1"/>
</dbReference>
<dbReference type="InterPro" id="IPR036986">
    <property type="entry name" value="S4_RNA-bd_sf"/>
</dbReference>
<dbReference type="SUPFAM" id="SSF55174">
    <property type="entry name" value="Alpha-L RNA-binding motif"/>
    <property type="match status" value="1"/>
</dbReference>
<organism evidence="16 17">
    <name type="scientific">Neisseria bacilliformis ATCC BAA-1200</name>
    <dbReference type="NCBI Taxonomy" id="888742"/>
    <lineage>
        <taxon>Bacteria</taxon>
        <taxon>Pseudomonadati</taxon>
        <taxon>Pseudomonadota</taxon>
        <taxon>Betaproteobacteria</taxon>
        <taxon>Neisseriales</taxon>
        <taxon>Neisseriaceae</taxon>
        <taxon>Neisseria</taxon>
    </lineage>
</organism>
<evidence type="ECO:0000256" key="6">
    <source>
        <dbReference type="ARBA" id="ARBA00022552"/>
    </source>
</evidence>
<dbReference type="InterPro" id="IPR050188">
    <property type="entry name" value="RluA_PseudoU_synthase"/>
</dbReference>
<dbReference type="InterPro" id="IPR006224">
    <property type="entry name" value="PsdUridine_synth_RluA-like_CS"/>
</dbReference>
<dbReference type="CDD" id="cd02869">
    <property type="entry name" value="PseudoU_synth_RluA_like"/>
    <property type="match status" value="1"/>
</dbReference>
<dbReference type="SUPFAM" id="SSF55120">
    <property type="entry name" value="Pseudouridine synthase"/>
    <property type="match status" value="1"/>
</dbReference>
<evidence type="ECO:0000256" key="9">
    <source>
        <dbReference type="ARBA" id="ARBA00030705"/>
    </source>
</evidence>
<comment type="function">
    <text evidence="2">Responsible for synthesis of pseudouridine from uracil at positions 955, 2504 and 2580 in 23S ribosomal RNA.</text>
</comment>
<evidence type="ECO:0000256" key="8">
    <source>
        <dbReference type="ARBA" id="ARBA00023235"/>
    </source>
</evidence>
<dbReference type="PANTHER" id="PTHR21600:SF92">
    <property type="entry name" value="RIBOSOMAL LARGE SUBUNIT PSEUDOURIDINE SYNTHASE C"/>
    <property type="match status" value="1"/>
</dbReference>
<dbReference type="Gene3D" id="3.10.290.10">
    <property type="entry name" value="RNA-binding S4 domain"/>
    <property type="match status" value="1"/>
</dbReference>
<dbReference type="NCBIfam" id="TIGR00005">
    <property type="entry name" value="rluA_subfam"/>
    <property type="match status" value="1"/>
</dbReference>
<dbReference type="Pfam" id="PF01479">
    <property type="entry name" value="S4"/>
    <property type="match status" value="1"/>
</dbReference>
<dbReference type="EC" id="5.4.99.24" evidence="4"/>
<evidence type="ECO:0000256" key="4">
    <source>
        <dbReference type="ARBA" id="ARBA00012785"/>
    </source>
</evidence>
<dbReference type="PROSITE" id="PS01129">
    <property type="entry name" value="PSI_RLU"/>
    <property type="match status" value="1"/>
</dbReference>
<evidence type="ECO:0000313" key="17">
    <source>
        <dbReference type="Proteomes" id="UP000004105"/>
    </source>
</evidence>
<dbReference type="InterPro" id="IPR002942">
    <property type="entry name" value="S4_RNA-bd"/>
</dbReference>
<feature type="active site" evidence="12">
    <location>
        <position position="247"/>
    </location>
</feature>
<dbReference type="HOGENOM" id="CLU_016902_1_1_4"/>
<comment type="caution">
    <text evidence="16">The sequence shown here is derived from an EMBL/GenBank/DDBJ whole genome shotgun (WGS) entry which is preliminary data.</text>
</comment>
<dbReference type="InterPro" id="IPR006225">
    <property type="entry name" value="PsdUridine_synth_RluC/D"/>
</dbReference>
<evidence type="ECO:0000259" key="15">
    <source>
        <dbReference type="SMART" id="SM00363"/>
    </source>
</evidence>
<feature type="domain" description="RNA-binding S4" evidence="15">
    <location>
        <begin position="126"/>
        <end position="185"/>
    </location>
</feature>
<keyword evidence="7 13" id="KW-0694">RNA-binding</keyword>
<dbReference type="STRING" id="267212.GCA_001063965_01861"/>
<dbReference type="Pfam" id="PF00849">
    <property type="entry name" value="PseudoU_synth_2"/>
    <property type="match status" value="1"/>
</dbReference>
<protein>
    <recommendedName>
        <fullName evidence="5">Ribosomal large subunit pseudouridine synthase C</fullName>
        <ecNumber evidence="4">5.4.99.24</ecNumber>
    </recommendedName>
    <alternativeName>
        <fullName evidence="9">23S rRNA pseudouridine(955/2504/2580) synthase</fullName>
    </alternativeName>
    <alternativeName>
        <fullName evidence="10">rRNA pseudouridylate synthase C</fullName>
    </alternativeName>
    <alternativeName>
        <fullName evidence="11">rRNA-uridine isomerase C</fullName>
    </alternativeName>
</protein>
<dbReference type="PANTHER" id="PTHR21600">
    <property type="entry name" value="MITOCHONDRIAL RNA PSEUDOURIDINE SYNTHASE"/>
    <property type="match status" value="1"/>
</dbReference>
<evidence type="ECO:0000256" key="14">
    <source>
        <dbReference type="SAM" id="MobiDB-lite"/>
    </source>
</evidence>
<evidence type="ECO:0000256" key="1">
    <source>
        <dbReference type="ARBA" id="ARBA00000381"/>
    </source>
</evidence>
<feature type="region of interest" description="Disordered" evidence="14">
    <location>
        <begin position="1"/>
        <end position="21"/>
    </location>
</feature>
<accession>F2BFL9</accession>
<proteinExistence type="inferred from homology"/>
<evidence type="ECO:0000256" key="11">
    <source>
        <dbReference type="ARBA" id="ARBA00033053"/>
    </source>
</evidence>
<dbReference type="SMART" id="SM00363">
    <property type="entry name" value="S4"/>
    <property type="match status" value="1"/>
</dbReference>
<evidence type="ECO:0000313" key="16">
    <source>
        <dbReference type="EMBL" id="EGF08441.1"/>
    </source>
</evidence>
<dbReference type="GO" id="GO:0003723">
    <property type="term" value="F:RNA binding"/>
    <property type="evidence" value="ECO:0007669"/>
    <property type="project" value="UniProtKB-KW"/>
</dbReference>
<dbReference type="Proteomes" id="UP000004105">
    <property type="component" value="Unassembled WGS sequence"/>
</dbReference>
<comment type="catalytic activity">
    <reaction evidence="1">
        <text>uridine(955/2504/2580) in 23S rRNA = pseudouridine(955/2504/2580) in 23S rRNA</text>
        <dbReference type="Rhea" id="RHEA:42528"/>
        <dbReference type="Rhea" id="RHEA-COMP:10099"/>
        <dbReference type="Rhea" id="RHEA-COMP:10100"/>
        <dbReference type="ChEBI" id="CHEBI:65314"/>
        <dbReference type="ChEBI" id="CHEBI:65315"/>
        <dbReference type="EC" id="5.4.99.24"/>
    </reaction>
</comment>
<evidence type="ECO:0000256" key="3">
    <source>
        <dbReference type="ARBA" id="ARBA00010876"/>
    </source>
</evidence>
<keyword evidence="17" id="KW-1185">Reference proteome</keyword>
<evidence type="ECO:0000256" key="12">
    <source>
        <dbReference type="PIRSR" id="PIRSR606225-1"/>
    </source>
</evidence>
<reference evidence="16 17" key="1">
    <citation type="submission" date="2011-02" db="EMBL/GenBank/DDBJ databases">
        <authorList>
            <person name="Muzny D."/>
            <person name="Qin X."/>
            <person name="Deng J."/>
            <person name="Jiang H."/>
            <person name="Liu Y."/>
            <person name="Qu J."/>
            <person name="Song X.-Z."/>
            <person name="Zhang L."/>
            <person name="Thornton R."/>
            <person name="Coyle M."/>
            <person name="Francisco L."/>
            <person name="Jackson L."/>
            <person name="Javaid M."/>
            <person name="Korchina V."/>
            <person name="Kovar C."/>
            <person name="Mata R."/>
            <person name="Mathew T."/>
            <person name="Ngo R."/>
            <person name="Nguyen L."/>
            <person name="Nguyen N."/>
            <person name="Okwuonu G."/>
            <person name="Ongeri F."/>
            <person name="Pham C."/>
            <person name="Simmons D."/>
            <person name="Wilczek-Boney K."/>
            <person name="Hale W."/>
            <person name="Jakkamsetti A."/>
            <person name="Pham P."/>
            <person name="Ruth R."/>
            <person name="San Lucas F."/>
            <person name="Warren J."/>
            <person name="Zhang J."/>
            <person name="Zhao Z."/>
            <person name="Zhou C."/>
            <person name="Zhu D."/>
            <person name="Lee S."/>
            <person name="Bess C."/>
            <person name="Blankenburg K."/>
            <person name="Forbes L."/>
            <person name="Fu Q."/>
            <person name="Gubbala S."/>
            <person name="Hirani K."/>
            <person name="Jayaseelan J.C."/>
            <person name="Lara F."/>
            <person name="Munidasa M."/>
            <person name="Palculict T."/>
            <person name="Patil S."/>
            <person name="Pu L.-L."/>
            <person name="Saada N."/>
            <person name="Tang L."/>
            <person name="Weissenberger G."/>
            <person name="Zhu Y."/>
            <person name="Hemphill L."/>
            <person name="Shang Y."/>
            <person name="Youmans B."/>
            <person name="Ayvaz T."/>
            <person name="Ross M."/>
            <person name="Santibanez J."/>
            <person name="Aqrawi P."/>
            <person name="Gross S."/>
            <person name="Joshi V."/>
            <person name="Fowler G."/>
            <person name="Nazareth L."/>
            <person name="Reid J."/>
            <person name="Worley K."/>
            <person name="Petrosino J."/>
            <person name="Highlander S."/>
            <person name="Gibbs R."/>
        </authorList>
    </citation>
    <scope>NUCLEOTIDE SEQUENCE [LARGE SCALE GENOMIC DNA]</scope>
    <source>
        <strain evidence="16 17">ATCC BAA-1200</strain>
    </source>
</reference>
<evidence type="ECO:0000256" key="2">
    <source>
        <dbReference type="ARBA" id="ARBA00002876"/>
    </source>
</evidence>
<evidence type="ECO:0000256" key="7">
    <source>
        <dbReference type="ARBA" id="ARBA00022884"/>
    </source>
</evidence>
<keyword evidence="8 16" id="KW-0413">Isomerase</keyword>
<dbReference type="InterPro" id="IPR020103">
    <property type="entry name" value="PsdUridine_synth_cat_dom_sf"/>
</dbReference>
<dbReference type="CDD" id="cd00165">
    <property type="entry name" value="S4"/>
    <property type="match status" value="1"/>
</dbReference>
<name>F2BFL9_9NEIS</name>
<dbReference type="InterPro" id="IPR006145">
    <property type="entry name" value="PsdUridine_synth_RsuA/RluA"/>
</dbReference>
<keyword evidence="6" id="KW-0698">rRNA processing</keyword>
<gene>
    <name evidence="16" type="primary">rluC</name>
    <name evidence="16" type="ORF">HMPREF9123_2526</name>
</gene>
<dbReference type="GO" id="GO:0160141">
    <property type="term" value="F:23S rRNA pseudouridine(955/2504/2580) synthase activity"/>
    <property type="evidence" value="ECO:0007669"/>
    <property type="project" value="UniProtKB-EC"/>
</dbReference>
<comment type="similarity">
    <text evidence="3">Belongs to the pseudouridine synthase RluA family.</text>
</comment>
<dbReference type="Gene3D" id="3.30.2350.10">
    <property type="entry name" value="Pseudouridine synthase"/>
    <property type="match status" value="1"/>
</dbReference>
<evidence type="ECO:0000256" key="10">
    <source>
        <dbReference type="ARBA" id="ARBA00031975"/>
    </source>
</evidence>